<keyword evidence="4 7" id="KW-0812">Transmembrane</keyword>
<feature type="transmembrane region" description="Helical" evidence="7">
    <location>
        <begin position="279"/>
        <end position="298"/>
    </location>
</feature>
<dbReference type="InterPro" id="IPR035906">
    <property type="entry name" value="MetI-like_sf"/>
</dbReference>
<keyword evidence="6 7" id="KW-0472">Membrane</keyword>
<feature type="transmembrane region" description="Helical" evidence="7">
    <location>
        <begin position="46"/>
        <end position="64"/>
    </location>
</feature>
<keyword evidence="5 7" id="KW-1133">Transmembrane helix</keyword>
<comment type="subcellular location">
    <subcellularLocation>
        <location evidence="1 7">Cell membrane</location>
        <topology evidence="1 7">Multi-pass membrane protein</topology>
    </subcellularLocation>
</comment>
<dbReference type="SUPFAM" id="SSF161098">
    <property type="entry name" value="MetI-like"/>
    <property type="match status" value="1"/>
</dbReference>
<comment type="similarity">
    <text evidence="7">Belongs to the binding-protein-dependent transport system permease family.</text>
</comment>
<evidence type="ECO:0000256" key="4">
    <source>
        <dbReference type="ARBA" id="ARBA00022692"/>
    </source>
</evidence>
<dbReference type="CDD" id="cd06261">
    <property type="entry name" value="TM_PBP2"/>
    <property type="match status" value="1"/>
</dbReference>
<feature type="transmembrane region" description="Helical" evidence="7">
    <location>
        <begin position="117"/>
        <end position="136"/>
    </location>
</feature>
<feature type="transmembrane region" description="Helical" evidence="7">
    <location>
        <begin position="157"/>
        <end position="187"/>
    </location>
</feature>
<dbReference type="EMBL" id="VLKL01000019">
    <property type="protein sequence ID" value="TWH98986.1"/>
    <property type="molecule type" value="Genomic_DNA"/>
</dbReference>
<proteinExistence type="inferred from homology"/>
<dbReference type="Gene3D" id="1.10.3720.10">
    <property type="entry name" value="MetI-like"/>
    <property type="match status" value="1"/>
</dbReference>
<dbReference type="NCBIfam" id="TIGR01097">
    <property type="entry name" value="PhnE"/>
    <property type="match status" value="1"/>
</dbReference>
<keyword evidence="2 7" id="KW-0813">Transport</keyword>
<dbReference type="AlphaFoldDB" id="A0A562KUH0"/>
<keyword evidence="3" id="KW-1003">Cell membrane</keyword>
<protein>
    <submittedName>
        <fullName evidence="9">Phosphonate transport system permease protein</fullName>
    </submittedName>
</protein>
<accession>A0A562KUH0</accession>
<evidence type="ECO:0000259" key="8">
    <source>
        <dbReference type="PROSITE" id="PS50928"/>
    </source>
</evidence>
<feature type="domain" description="ABC transmembrane type-1" evidence="8">
    <location>
        <begin position="112"/>
        <end position="295"/>
    </location>
</feature>
<evidence type="ECO:0000313" key="9">
    <source>
        <dbReference type="EMBL" id="TWH98986.1"/>
    </source>
</evidence>
<reference evidence="9 10" key="1">
    <citation type="journal article" date="2015" name="Stand. Genomic Sci.">
        <title>Genomic Encyclopedia of Bacterial and Archaeal Type Strains, Phase III: the genomes of soil and plant-associated and newly described type strains.</title>
        <authorList>
            <person name="Whitman W.B."/>
            <person name="Woyke T."/>
            <person name="Klenk H.P."/>
            <person name="Zhou Y."/>
            <person name="Lilburn T.G."/>
            <person name="Beck B.J."/>
            <person name="De Vos P."/>
            <person name="Vandamme P."/>
            <person name="Eisen J.A."/>
            <person name="Garrity G."/>
            <person name="Hugenholtz P."/>
            <person name="Kyrpides N.C."/>
        </authorList>
    </citation>
    <scope>NUCLEOTIDE SEQUENCE [LARGE SCALE GENOMIC DNA]</scope>
    <source>
        <strain evidence="9 10">CGMCC 1.10947</strain>
    </source>
</reference>
<dbReference type="PANTHER" id="PTHR30043">
    <property type="entry name" value="PHOSPHONATES TRANSPORT SYSTEM PERMEASE PROTEIN"/>
    <property type="match status" value="1"/>
</dbReference>
<organism evidence="9 10">
    <name type="scientific">Bradyrhizobium daqingense</name>
    <dbReference type="NCBI Taxonomy" id="993502"/>
    <lineage>
        <taxon>Bacteria</taxon>
        <taxon>Pseudomonadati</taxon>
        <taxon>Pseudomonadota</taxon>
        <taxon>Alphaproteobacteria</taxon>
        <taxon>Hyphomicrobiales</taxon>
        <taxon>Nitrobacteraceae</taxon>
        <taxon>Bradyrhizobium</taxon>
    </lineage>
</organism>
<evidence type="ECO:0000256" key="7">
    <source>
        <dbReference type="RuleBase" id="RU363032"/>
    </source>
</evidence>
<dbReference type="GO" id="GO:0005886">
    <property type="term" value="C:plasma membrane"/>
    <property type="evidence" value="ECO:0007669"/>
    <property type="project" value="UniProtKB-SubCell"/>
</dbReference>
<keyword evidence="10" id="KW-1185">Reference proteome</keyword>
<evidence type="ECO:0000256" key="3">
    <source>
        <dbReference type="ARBA" id="ARBA00022475"/>
    </source>
</evidence>
<dbReference type="PROSITE" id="PS50928">
    <property type="entry name" value="ABC_TM1"/>
    <property type="match status" value="1"/>
</dbReference>
<dbReference type="InterPro" id="IPR005769">
    <property type="entry name" value="PhnE/PtxC"/>
</dbReference>
<dbReference type="InterPro" id="IPR000515">
    <property type="entry name" value="MetI-like"/>
</dbReference>
<gene>
    <name evidence="9" type="ORF">IQ17_05565</name>
</gene>
<evidence type="ECO:0000256" key="1">
    <source>
        <dbReference type="ARBA" id="ARBA00004651"/>
    </source>
</evidence>
<evidence type="ECO:0000256" key="5">
    <source>
        <dbReference type="ARBA" id="ARBA00022989"/>
    </source>
</evidence>
<evidence type="ECO:0000256" key="2">
    <source>
        <dbReference type="ARBA" id="ARBA00022448"/>
    </source>
</evidence>
<evidence type="ECO:0000256" key="6">
    <source>
        <dbReference type="ARBA" id="ARBA00023136"/>
    </source>
</evidence>
<dbReference type="PANTHER" id="PTHR30043:SF1">
    <property type="entry name" value="ABC TRANSPORT SYSTEM PERMEASE PROTEIN P69"/>
    <property type="match status" value="1"/>
</dbReference>
<dbReference type="Proteomes" id="UP000317176">
    <property type="component" value="Unassembled WGS sequence"/>
</dbReference>
<name>A0A562KUH0_9BRAD</name>
<evidence type="ECO:0000313" key="10">
    <source>
        <dbReference type="Proteomes" id="UP000317176"/>
    </source>
</evidence>
<dbReference type="GO" id="GO:0015416">
    <property type="term" value="F:ABC-type phosphonate transporter activity"/>
    <property type="evidence" value="ECO:0007669"/>
    <property type="project" value="InterPro"/>
</dbReference>
<dbReference type="Pfam" id="PF00528">
    <property type="entry name" value="BPD_transp_1"/>
    <property type="match status" value="1"/>
</dbReference>
<comment type="caution">
    <text evidence="9">The sequence shown here is derived from an EMBL/GenBank/DDBJ whole genome shotgun (WGS) entry which is preliminary data.</text>
</comment>
<sequence>MDPALSLFYGPVPDKMTVAVSILPEQQLAVLNAAYRQAVARRRWRLFLGTVVFAAALLLAAVGAEVNLRTLFTYFGNFVSYFDRILTLDSGQRVWTDVGEWLWGWRKWLKMLAETLLISYVGTLIGATFAFVLNFFAAENTSPAPWLRFVVRRLLEFARTVPGIVFALVFVIAFGLGPMAGVLAIAIHSTGALGKLFSEIVENADMKPVEGIRSTGASWLSCMRFAVVPQVTAGYASYALLRFEINVREASVMGFVGAGGIGQELVVAIRKFYYSDVSAILLTIIVTVFVIDITTGWLRGRLFGKEARA</sequence>